<dbReference type="Gene3D" id="3.30.70.270">
    <property type="match status" value="1"/>
</dbReference>
<sequence>MSEDAQRWRNKYLASLEQQESLERRWAERVDLLRRGLVRSSLAAEGADKAVDRCMQELREILRRDDMDGGLAALIPRLEKAVLGSEQQRQQRVAQLAAALAGLVDPLLELELPREVRKPLKSLAKRLSSHAEQVRELPALLVELGQLQQQALAELGQVGGERPGLLQRLFGGRDGAGATAAVETAASPEPIALETGQTAQTEPQALVEPPAAAAVQPAVADPEPAVAPLRRPGTGPAPLDSLPAPAELLARGPEPRLAPESEADQGVAADAAADEPAADPEYALPSPPEPGYSAIANHVEATLLRLLDELPLPERHQAQADVLGERIQAGLNLYELVPVLDDLAVLMLATADVGQRDFEVYLKQLNERLATFQSSLQDAHEGYADSLSAARELDSELRQQVDGLHSSVQQATDLGSLKDLVENRLNGLLATMQQYQSQRDEREQLVSGRLQTLVERVANMEQEAKGFRQHLEEQRQKALLDPLTGLPNRAAWGERLDLELARWQRYGGELLLAMVDIDHFKRINDAYGHLAGDKVLKIIAGELRKRLRKIDFIARFGGEEFVLLLPSTPLAGGLQLLETLREGIAACPFHFRGERVSITLSAGISAFAAGERSDQVLERADQALYRAKRGGRNRIEQG</sequence>
<accession>A0ABZ0PW00</accession>
<dbReference type="InterPro" id="IPR029787">
    <property type="entry name" value="Nucleotide_cyclase"/>
</dbReference>
<dbReference type="InterPro" id="IPR000160">
    <property type="entry name" value="GGDEF_dom"/>
</dbReference>
<evidence type="ECO:0000313" key="7">
    <source>
        <dbReference type="Proteomes" id="UP001305928"/>
    </source>
</evidence>
<dbReference type="SUPFAM" id="SSF55073">
    <property type="entry name" value="Nucleotide cyclase"/>
    <property type="match status" value="1"/>
</dbReference>
<evidence type="ECO:0000256" key="1">
    <source>
        <dbReference type="ARBA" id="ARBA00012528"/>
    </source>
</evidence>
<dbReference type="RefSeq" id="WP_318644197.1">
    <property type="nucleotide sequence ID" value="NZ_CP137892.1"/>
</dbReference>
<dbReference type="GO" id="GO:0052621">
    <property type="term" value="F:diguanylate cyclase activity"/>
    <property type="evidence" value="ECO:0007669"/>
    <property type="project" value="UniProtKB-EC"/>
</dbReference>
<keyword evidence="6" id="KW-0808">Transferase</keyword>
<evidence type="ECO:0000256" key="2">
    <source>
        <dbReference type="ARBA" id="ARBA00034247"/>
    </source>
</evidence>
<dbReference type="EMBL" id="CP137892">
    <property type="protein sequence ID" value="WPC05059.1"/>
    <property type="molecule type" value="Genomic_DNA"/>
</dbReference>
<organism evidence="6 7">
    <name type="scientific">Pseudomonas benzenivorans</name>
    <dbReference type="NCBI Taxonomy" id="556533"/>
    <lineage>
        <taxon>Bacteria</taxon>
        <taxon>Pseudomonadati</taxon>
        <taxon>Pseudomonadota</taxon>
        <taxon>Gammaproteobacteria</taxon>
        <taxon>Pseudomonadales</taxon>
        <taxon>Pseudomonadaceae</taxon>
        <taxon>Pseudomonas</taxon>
    </lineage>
</organism>
<dbReference type="SMART" id="SM00267">
    <property type="entry name" value="GGDEF"/>
    <property type="match status" value="1"/>
</dbReference>
<feature type="region of interest" description="Disordered" evidence="4">
    <location>
        <begin position="224"/>
        <end position="293"/>
    </location>
</feature>
<dbReference type="PROSITE" id="PS50887">
    <property type="entry name" value="GGDEF"/>
    <property type="match status" value="1"/>
</dbReference>
<dbReference type="InterPro" id="IPR048516">
    <property type="entry name" value="DGCcoil"/>
</dbReference>
<keyword evidence="3" id="KW-0175">Coiled coil</keyword>
<dbReference type="Pfam" id="PF20975">
    <property type="entry name" value="DGCcoil"/>
    <property type="match status" value="1"/>
</dbReference>
<name>A0ABZ0PW00_9PSED</name>
<evidence type="ECO:0000259" key="5">
    <source>
        <dbReference type="PROSITE" id="PS50887"/>
    </source>
</evidence>
<evidence type="ECO:0000256" key="4">
    <source>
        <dbReference type="SAM" id="MobiDB-lite"/>
    </source>
</evidence>
<protein>
    <recommendedName>
        <fullName evidence="1">diguanylate cyclase</fullName>
        <ecNumber evidence="1">2.7.7.65</ecNumber>
    </recommendedName>
</protein>
<dbReference type="Proteomes" id="UP001305928">
    <property type="component" value="Chromosome"/>
</dbReference>
<evidence type="ECO:0000256" key="3">
    <source>
        <dbReference type="SAM" id="Coils"/>
    </source>
</evidence>
<dbReference type="CDD" id="cd01949">
    <property type="entry name" value="GGDEF"/>
    <property type="match status" value="1"/>
</dbReference>
<keyword evidence="7" id="KW-1185">Reference proteome</keyword>
<gene>
    <name evidence="6" type="ORF">SBP02_20270</name>
</gene>
<reference evidence="6 7" key="1">
    <citation type="submission" date="2023-11" db="EMBL/GenBank/DDBJ databases">
        <title>Complete genome of Pseudomonas benzenivorans BA3361.</title>
        <authorList>
            <person name="Shin S.Y."/>
            <person name="Song J."/>
            <person name="Kang H."/>
        </authorList>
    </citation>
    <scope>NUCLEOTIDE SEQUENCE [LARGE SCALE GENOMIC DNA]</scope>
    <source>
        <strain evidence="6 7">HNIBRBA3361</strain>
    </source>
</reference>
<dbReference type="InterPro" id="IPR043128">
    <property type="entry name" value="Rev_trsase/Diguanyl_cyclase"/>
</dbReference>
<dbReference type="NCBIfam" id="TIGR00254">
    <property type="entry name" value="GGDEF"/>
    <property type="match status" value="1"/>
</dbReference>
<feature type="domain" description="GGDEF" evidence="5">
    <location>
        <begin position="508"/>
        <end position="638"/>
    </location>
</feature>
<dbReference type="EC" id="2.7.7.65" evidence="1"/>
<evidence type="ECO:0000313" key="6">
    <source>
        <dbReference type="EMBL" id="WPC05059.1"/>
    </source>
</evidence>
<keyword evidence="6" id="KW-0548">Nucleotidyltransferase</keyword>
<proteinExistence type="predicted"/>
<dbReference type="PANTHER" id="PTHR45138">
    <property type="entry name" value="REGULATORY COMPONENTS OF SENSORY TRANSDUCTION SYSTEM"/>
    <property type="match status" value="1"/>
</dbReference>
<dbReference type="PANTHER" id="PTHR45138:SF9">
    <property type="entry name" value="DIGUANYLATE CYCLASE DGCM-RELATED"/>
    <property type="match status" value="1"/>
</dbReference>
<dbReference type="InterPro" id="IPR050469">
    <property type="entry name" value="Diguanylate_Cyclase"/>
</dbReference>
<feature type="coiled-coil region" evidence="3">
    <location>
        <begin position="418"/>
        <end position="477"/>
    </location>
</feature>
<dbReference type="Pfam" id="PF00990">
    <property type="entry name" value="GGDEF"/>
    <property type="match status" value="1"/>
</dbReference>
<comment type="catalytic activity">
    <reaction evidence="2">
        <text>2 GTP = 3',3'-c-di-GMP + 2 diphosphate</text>
        <dbReference type="Rhea" id="RHEA:24898"/>
        <dbReference type="ChEBI" id="CHEBI:33019"/>
        <dbReference type="ChEBI" id="CHEBI:37565"/>
        <dbReference type="ChEBI" id="CHEBI:58805"/>
        <dbReference type="EC" id="2.7.7.65"/>
    </reaction>
</comment>